<comment type="function">
    <text evidence="11">Catalyzes the specific phosphorylation of the 3-hydroxyl group of shikimic acid using ATP as a cosubstrate.</text>
</comment>
<feature type="binding site" evidence="11">
    <location>
        <position position="13"/>
    </location>
    <ligand>
        <name>Mg(2+)</name>
        <dbReference type="ChEBI" id="CHEBI:18420"/>
    </ligand>
</feature>
<keyword evidence="11" id="KW-0963">Cytoplasm</keyword>
<dbReference type="PANTHER" id="PTHR21087:SF16">
    <property type="entry name" value="SHIKIMATE KINASE 1, CHLOROPLASTIC"/>
    <property type="match status" value="1"/>
</dbReference>
<evidence type="ECO:0000256" key="4">
    <source>
        <dbReference type="ARBA" id="ARBA00022605"/>
    </source>
</evidence>
<dbReference type="SUPFAM" id="SSF52540">
    <property type="entry name" value="P-loop containing nucleoside triphosphate hydrolases"/>
    <property type="match status" value="1"/>
</dbReference>
<dbReference type="InterPro" id="IPR023000">
    <property type="entry name" value="Shikimate_kinase_CS"/>
</dbReference>
<dbReference type="PRINTS" id="PR01100">
    <property type="entry name" value="SHIKIMTKNASE"/>
</dbReference>
<dbReference type="AlphaFoldDB" id="Q6AQ23"/>
<comment type="pathway">
    <text evidence="1 11">Metabolic intermediate biosynthesis; chorismate biosynthesis; chorismate from D-erythrose 4-phosphate and phosphoenolpyruvate: step 5/7.</text>
</comment>
<dbReference type="InterPro" id="IPR027417">
    <property type="entry name" value="P-loop_NTPase"/>
</dbReference>
<keyword evidence="7 11" id="KW-0418">Kinase</keyword>
<dbReference type="InterPro" id="IPR031322">
    <property type="entry name" value="Shikimate/glucono_kinase"/>
</dbReference>
<keyword evidence="13" id="KW-1185">Reference proteome</keyword>
<sequence>MIFLVGYRAVGKTTLGKKLAREIGADFVDLDRYICEAAGRTVEEIVAVEGWQGFRLREREAMLAVAAEERHLVVATGGGAVLHQDLWPMLKKKGFVVWLTAEQGTLCKRLSRRAQDPGRPSLTGQEMSAEVEKVLRERLPLYDAVADVSVATDRLSIVDAIEQVLDYYRKTI</sequence>
<dbReference type="CDD" id="cd00464">
    <property type="entry name" value="SK"/>
    <property type="match status" value="1"/>
</dbReference>
<dbReference type="STRING" id="177439.DP0821"/>
<organism evidence="12 13">
    <name type="scientific">Desulfotalea psychrophila (strain LSv54 / DSM 12343)</name>
    <dbReference type="NCBI Taxonomy" id="177439"/>
    <lineage>
        <taxon>Bacteria</taxon>
        <taxon>Pseudomonadati</taxon>
        <taxon>Thermodesulfobacteriota</taxon>
        <taxon>Desulfobulbia</taxon>
        <taxon>Desulfobulbales</taxon>
        <taxon>Desulfocapsaceae</taxon>
        <taxon>Desulfotalea</taxon>
    </lineage>
</organism>
<feature type="binding site" evidence="11">
    <location>
        <begin position="9"/>
        <end position="14"/>
    </location>
    <ligand>
        <name>ATP</name>
        <dbReference type="ChEBI" id="CHEBI:30616"/>
    </ligand>
</feature>
<evidence type="ECO:0000256" key="6">
    <source>
        <dbReference type="ARBA" id="ARBA00022741"/>
    </source>
</evidence>
<dbReference type="GO" id="GO:0005829">
    <property type="term" value="C:cytosol"/>
    <property type="evidence" value="ECO:0007669"/>
    <property type="project" value="TreeGrafter"/>
</dbReference>
<dbReference type="UniPathway" id="UPA00053">
    <property type="reaction ID" value="UER00088"/>
</dbReference>
<dbReference type="KEGG" id="dps:DP0821"/>
<evidence type="ECO:0000256" key="11">
    <source>
        <dbReference type="HAMAP-Rule" id="MF_00109"/>
    </source>
</evidence>
<evidence type="ECO:0000256" key="8">
    <source>
        <dbReference type="ARBA" id="ARBA00022840"/>
    </source>
</evidence>
<keyword evidence="6 11" id="KW-0547">Nucleotide-binding</keyword>
<dbReference type="EMBL" id="CR522870">
    <property type="protein sequence ID" value="CAG35550.1"/>
    <property type="molecule type" value="Genomic_DNA"/>
</dbReference>
<evidence type="ECO:0000313" key="13">
    <source>
        <dbReference type="Proteomes" id="UP000000602"/>
    </source>
</evidence>
<keyword evidence="9 11" id="KW-0057">Aromatic amino acid biosynthesis</keyword>
<comment type="subcellular location">
    <subcellularLocation>
        <location evidence="11">Cytoplasm</location>
    </subcellularLocation>
</comment>
<keyword evidence="8 11" id="KW-0067">ATP-binding</keyword>
<comment type="subunit">
    <text evidence="11">Monomer.</text>
</comment>
<dbReference type="GO" id="GO:0009423">
    <property type="term" value="P:chorismate biosynthetic process"/>
    <property type="evidence" value="ECO:0007669"/>
    <property type="project" value="UniProtKB-UniRule"/>
</dbReference>
<dbReference type="PROSITE" id="PS01128">
    <property type="entry name" value="SHIKIMATE_KINASE"/>
    <property type="match status" value="1"/>
</dbReference>
<evidence type="ECO:0000313" key="12">
    <source>
        <dbReference type="EMBL" id="CAG35550.1"/>
    </source>
</evidence>
<dbReference type="GO" id="GO:0009073">
    <property type="term" value="P:aromatic amino acid family biosynthetic process"/>
    <property type="evidence" value="ECO:0007669"/>
    <property type="project" value="UniProtKB-KW"/>
</dbReference>
<keyword evidence="11" id="KW-0460">Magnesium</keyword>
<dbReference type="PANTHER" id="PTHR21087">
    <property type="entry name" value="SHIKIMATE KINASE"/>
    <property type="match status" value="1"/>
</dbReference>
<accession>Q6AQ23</accession>
<evidence type="ECO:0000256" key="1">
    <source>
        <dbReference type="ARBA" id="ARBA00004842"/>
    </source>
</evidence>
<dbReference type="HAMAP" id="MF_00109">
    <property type="entry name" value="Shikimate_kinase"/>
    <property type="match status" value="1"/>
</dbReference>
<evidence type="ECO:0000256" key="10">
    <source>
        <dbReference type="ARBA" id="ARBA00048567"/>
    </source>
</evidence>
<evidence type="ECO:0000256" key="7">
    <source>
        <dbReference type="ARBA" id="ARBA00022777"/>
    </source>
</evidence>
<feature type="binding site" evidence="11">
    <location>
        <position position="31"/>
    </location>
    <ligand>
        <name>substrate</name>
    </ligand>
</feature>
<dbReference type="GO" id="GO:0000287">
    <property type="term" value="F:magnesium ion binding"/>
    <property type="evidence" value="ECO:0007669"/>
    <property type="project" value="UniProtKB-UniRule"/>
</dbReference>
<dbReference type="Pfam" id="PF01202">
    <property type="entry name" value="SKI"/>
    <property type="match status" value="1"/>
</dbReference>
<dbReference type="InterPro" id="IPR000623">
    <property type="entry name" value="Shikimate_kinase/TSH1"/>
</dbReference>
<comment type="caution">
    <text evidence="11">Lacks conserved residue(s) required for the propagation of feature annotation.</text>
</comment>
<comment type="cofactor">
    <cofactor evidence="11">
        <name>Mg(2+)</name>
        <dbReference type="ChEBI" id="CHEBI:18420"/>
    </cofactor>
    <text evidence="11">Binds 1 Mg(2+) ion per subunit.</text>
</comment>
<comment type="catalytic activity">
    <reaction evidence="10 11">
        <text>shikimate + ATP = 3-phosphoshikimate + ADP + H(+)</text>
        <dbReference type="Rhea" id="RHEA:13121"/>
        <dbReference type="ChEBI" id="CHEBI:15378"/>
        <dbReference type="ChEBI" id="CHEBI:30616"/>
        <dbReference type="ChEBI" id="CHEBI:36208"/>
        <dbReference type="ChEBI" id="CHEBI:145989"/>
        <dbReference type="ChEBI" id="CHEBI:456216"/>
        <dbReference type="EC" id="2.7.1.71"/>
    </reaction>
</comment>
<dbReference type="GO" id="GO:0008652">
    <property type="term" value="P:amino acid biosynthetic process"/>
    <property type="evidence" value="ECO:0007669"/>
    <property type="project" value="UniProtKB-KW"/>
</dbReference>
<dbReference type="OrthoDB" id="9800332at2"/>
<gene>
    <name evidence="11" type="primary">aroK</name>
    <name evidence="12" type="ordered locus">DP0821</name>
</gene>
<dbReference type="RefSeq" id="WP_011188066.1">
    <property type="nucleotide sequence ID" value="NC_006138.1"/>
</dbReference>
<dbReference type="Proteomes" id="UP000000602">
    <property type="component" value="Chromosome"/>
</dbReference>
<feature type="binding site" evidence="11">
    <location>
        <position position="55"/>
    </location>
    <ligand>
        <name>substrate</name>
    </ligand>
</feature>
<keyword evidence="5 11" id="KW-0808">Transferase</keyword>
<evidence type="ECO:0000256" key="5">
    <source>
        <dbReference type="ARBA" id="ARBA00022679"/>
    </source>
</evidence>
<dbReference type="Gene3D" id="3.40.50.300">
    <property type="entry name" value="P-loop containing nucleotide triphosphate hydrolases"/>
    <property type="match status" value="1"/>
</dbReference>
<keyword evidence="4 11" id="KW-0028">Amino-acid biosynthesis</keyword>
<feature type="binding site" evidence="11">
    <location>
        <position position="78"/>
    </location>
    <ligand>
        <name>substrate</name>
    </ligand>
</feature>
<feature type="binding site" evidence="11">
    <location>
        <position position="138"/>
    </location>
    <ligand>
        <name>substrate</name>
    </ligand>
</feature>
<name>Q6AQ23_DESPS</name>
<feature type="binding site" evidence="11">
    <location>
        <position position="119"/>
    </location>
    <ligand>
        <name>ATP</name>
        <dbReference type="ChEBI" id="CHEBI:30616"/>
    </ligand>
</feature>
<evidence type="ECO:0000256" key="9">
    <source>
        <dbReference type="ARBA" id="ARBA00023141"/>
    </source>
</evidence>
<dbReference type="GO" id="GO:0004765">
    <property type="term" value="F:shikimate kinase activity"/>
    <property type="evidence" value="ECO:0007669"/>
    <property type="project" value="UniProtKB-UniRule"/>
</dbReference>
<evidence type="ECO:0000256" key="2">
    <source>
        <dbReference type="ARBA" id="ARBA00006997"/>
    </source>
</evidence>
<comment type="similarity">
    <text evidence="2 11">Belongs to the shikimate kinase family.</text>
</comment>
<protein>
    <recommendedName>
        <fullName evidence="3 11">Shikimate kinase</fullName>
        <shortName evidence="11">SK</shortName>
        <ecNumber evidence="3 11">2.7.1.71</ecNumber>
    </recommendedName>
</protein>
<keyword evidence="11" id="KW-0479">Metal-binding</keyword>
<dbReference type="GO" id="GO:0005524">
    <property type="term" value="F:ATP binding"/>
    <property type="evidence" value="ECO:0007669"/>
    <property type="project" value="UniProtKB-UniRule"/>
</dbReference>
<dbReference type="EC" id="2.7.1.71" evidence="3 11"/>
<proteinExistence type="inferred from homology"/>
<dbReference type="eggNOG" id="COG0703">
    <property type="taxonomic scope" value="Bacteria"/>
</dbReference>
<evidence type="ECO:0000256" key="3">
    <source>
        <dbReference type="ARBA" id="ARBA00012154"/>
    </source>
</evidence>
<reference evidence="13" key="1">
    <citation type="journal article" date="2004" name="Environ. Microbiol.">
        <title>The genome of Desulfotalea psychrophila, a sulfate-reducing bacterium from permanently cold Arctic sediments.</title>
        <authorList>
            <person name="Rabus R."/>
            <person name="Ruepp A."/>
            <person name="Frickey T."/>
            <person name="Rattei T."/>
            <person name="Fartmann B."/>
            <person name="Stark M."/>
            <person name="Bauer M."/>
            <person name="Zibat A."/>
            <person name="Lombardot T."/>
            <person name="Becker I."/>
            <person name="Amann J."/>
            <person name="Gellner K."/>
            <person name="Teeling H."/>
            <person name="Leuschner W.D."/>
            <person name="Gloeckner F.-O."/>
            <person name="Lupas A.N."/>
            <person name="Amann R."/>
            <person name="Klenk H.-P."/>
        </authorList>
    </citation>
    <scope>NUCLEOTIDE SEQUENCE [LARGE SCALE GENOMIC DNA]</scope>
    <source>
        <strain evidence="13">DSM 12343 / LSv54</strain>
    </source>
</reference>
<dbReference type="HOGENOM" id="CLU_057607_4_3_7"/>